<name>A0A0K2RYS4_9MICC</name>
<proteinExistence type="predicted"/>
<protein>
    <submittedName>
        <fullName evidence="1">Uncharacterized protein</fullName>
    </submittedName>
</protein>
<sequence>MFRIHLAGMVVLVFLFLLVILSVGFTKSNDTEKTTGGVEKSLAKS</sequence>
<organism evidence="1">
    <name type="scientific">Rothia mucilaginosa</name>
    <dbReference type="NCBI Taxonomy" id="43675"/>
    <lineage>
        <taxon>Bacteria</taxon>
        <taxon>Bacillati</taxon>
        <taxon>Actinomycetota</taxon>
        <taxon>Actinomycetes</taxon>
        <taxon>Micrococcales</taxon>
        <taxon>Micrococcaceae</taxon>
        <taxon>Rothia</taxon>
    </lineage>
</organism>
<reference evidence="2" key="1">
    <citation type="submission" date="2015-08" db="EMBL/GenBank/DDBJ databases">
        <title>Complete genome sequence of Rothia mucilaginosa strain NUM-Rm6536.</title>
        <authorList>
            <person name="Nambu T."/>
        </authorList>
    </citation>
    <scope>NUCLEOTIDE SEQUENCE [LARGE SCALE GENOMIC DNA]</scope>
    <source>
        <strain evidence="2">NUM-Rm6536</strain>
    </source>
</reference>
<dbReference type="AlphaFoldDB" id="A0A0K2RYS4"/>
<evidence type="ECO:0000313" key="1">
    <source>
        <dbReference type="EMBL" id="BAS19722.1"/>
    </source>
</evidence>
<dbReference type="EMBL" id="AP014938">
    <property type="protein sequence ID" value="BAS19722.1"/>
    <property type="molecule type" value="Genomic_DNA"/>
</dbReference>
<gene>
    <name evidence="1" type="ORF">RM6536_0475</name>
</gene>
<dbReference type="Proteomes" id="UP000066203">
    <property type="component" value="Chromosome"/>
</dbReference>
<accession>A0A0K2RYS4</accession>
<evidence type="ECO:0000313" key="2">
    <source>
        <dbReference type="Proteomes" id="UP000066203"/>
    </source>
</evidence>